<proteinExistence type="predicted"/>
<dbReference type="NCBIfam" id="TIGR03359">
    <property type="entry name" value="VI_chp_6"/>
    <property type="match status" value="1"/>
</dbReference>
<gene>
    <name evidence="1" type="ORF">AQS70_13065</name>
</gene>
<protein>
    <submittedName>
        <fullName evidence="1">Type VI secretion protein</fullName>
    </submittedName>
</protein>
<name>A0A0N8VSB2_9PSED</name>
<comment type="caution">
    <text evidence="1">The sequence shown here is derived from an EMBL/GenBank/DDBJ whole genome shotgun (WGS) entry which is preliminary data.</text>
</comment>
<sequence>MSFKDRYSEELRYLRELGNEFVKDDPRLAPFLGDTSSDPDIARLMEGFAFLTTKLVMKIEDHFPEITHPVLQLVYPNYLRPLPSVTLIRFDPVDHALSSSQVIPKGTQLFSKPVDGVSCTFRTCTDVTLHPVVMRSASVTNSMDKSVITLELQTLSQQPLNQINCDQLSFHLGGDEASALTLYQWLAQHLKKIRVYINERAYNLAPSTLTFPGFEARDALLPNAAPHFEGYRPLQEYFYFPQRFHGFNLTGLRHLWPEGQAEQLRVELHFSRPMPESVQVTPETISLYCTPAINLFDHPAEPIQLNGREIREPVRPQGARPDAYEIFSIDQVSARHRDAEATEENPGQYFEPFESLLHRVELAKQPKARYYSIAIEQELLKPKAVHTLSLIHGDKRPYLGNREVLNIHLTCTNSNLPQQLDVGDINLINQTTPPFATYRNLTRPTRQYPAMFDGQTQWTLMSNLSLIRLSLSSPAALKAVLQVYDFIAPHDLQQHSNTQRRLNGIQHVSTKPIDHLVKGLPVRGSKTTLAVDPAAFSNAGDLHLFGSVLSHFMALYASEHAFEQLEIINTALHTRYTWPARTGQQPII</sequence>
<dbReference type="InterPro" id="IPR010272">
    <property type="entry name" value="T6SS_TssF"/>
</dbReference>
<dbReference type="STRING" id="1563157.AQS70_13065"/>
<reference evidence="1 2" key="1">
    <citation type="submission" date="2015-10" db="EMBL/GenBank/DDBJ databases">
        <title>Pseudomonas helleri sp. nov. and Pseudomonas weihenstephanensis sp. nov., isolated from raw cows milk.</title>
        <authorList>
            <person name="Von Neubeck M."/>
            <person name="Huptas C."/>
            <person name="Wenning M."/>
            <person name="Scherer S."/>
        </authorList>
    </citation>
    <scope>NUCLEOTIDE SEQUENCE [LARGE SCALE GENOMIC DNA]</scope>
    <source>
        <strain evidence="1 2">BSTT44</strain>
    </source>
</reference>
<dbReference type="EMBL" id="LLWH01000184">
    <property type="protein sequence ID" value="KQB52836.1"/>
    <property type="molecule type" value="Genomic_DNA"/>
</dbReference>
<dbReference type="RefSeq" id="WP_055103700.1">
    <property type="nucleotide sequence ID" value="NZ_LLWH01000184.1"/>
</dbReference>
<dbReference type="PANTHER" id="PTHR35370">
    <property type="entry name" value="CYTOPLASMIC PROTEIN-RELATED-RELATED"/>
    <property type="match status" value="1"/>
</dbReference>
<evidence type="ECO:0000313" key="1">
    <source>
        <dbReference type="EMBL" id="KQB52836.1"/>
    </source>
</evidence>
<accession>A0A0N8VSB2</accession>
<organism evidence="1 2">
    <name type="scientific">Pseudomonas endophytica</name>
    <dbReference type="NCBI Taxonomy" id="1563157"/>
    <lineage>
        <taxon>Bacteria</taxon>
        <taxon>Pseudomonadati</taxon>
        <taxon>Pseudomonadota</taxon>
        <taxon>Gammaproteobacteria</taxon>
        <taxon>Pseudomonadales</taxon>
        <taxon>Pseudomonadaceae</taxon>
        <taxon>Pseudomonas</taxon>
    </lineage>
</organism>
<dbReference type="Pfam" id="PF05947">
    <property type="entry name" value="T6SS_TssF"/>
    <property type="match status" value="1"/>
</dbReference>
<dbReference type="PIRSF" id="PIRSF028304">
    <property type="entry name" value="UCP028304"/>
    <property type="match status" value="1"/>
</dbReference>
<keyword evidence="2" id="KW-1185">Reference proteome</keyword>
<dbReference type="OrthoDB" id="9763676at2"/>
<dbReference type="AlphaFoldDB" id="A0A0N8VSB2"/>
<dbReference type="PANTHER" id="PTHR35370:SF1">
    <property type="entry name" value="TYPE VI SECRETION SYSTEM COMPONENT TSSF1"/>
    <property type="match status" value="1"/>
</dbReference>
<evidence type="ECO:0000313" key="2">
    <source>
        <dbReference type="Proteomes" id="UP000050342"/>
    </source>
</evidence>
<dbReference type="Proteomes" id="UP000050342">
    <property type="component" value="Unassembled WGS sequence"/>
</dbReference>